<accession>A0A2P2IPA6</accession>
<dbReference type="AlphaFoldDB" id="A0A2P2IPA6"/>
<dbReference type="EMBL" id="GGEC01002559">
    <property type="protein sequence ID" value="MBW83042.1"/>
    <property type="molecule type" value="Transcribed_RNA"/>
</dbReference>
<organism evidence="2">
    <name type="scientific">Rhizophora mucronata</name>
    <name type="common">Asiatic mangrove</name>
    <dbReference type="NCBI Taxonomy" id="61149"/>
    <lineage>
        <taxon>Eukaryota</taxon>
        <taxon>Viridiplantae</taxon>
        <taxon>Streptophyta</taxon>
        <taxon>Embryophyta</taxon>
        <taxon>Tracheophyta</taxon>
        <taxon>Spermatophyta</taxon>
        <taxon>Magnoliopsida</taxon>
        <taxon>eudicotyledons</taxon>
        <taxon>Gunneridae</taxon>
        <taxon>Pentapetalae</taxon>
        <taxon>rosids</taxon>
        <taxon>fabids</taxon>
        <taxon>Malpighiales</taxon>
        <taxon>Rhizophoraceae</taxon>
        <taxon>Rhizophora</taxon>
    </lineage>
</organism>
<feature type="compositionally biased region" description="Polar residues" evidence="1">
    <location>
        <begin position="8"/>
        <end position="22"/>
    </location>
</feature>
<name>A0A2P2IPA6_RHIMU</name>
<sequence length="60" mass="6642">MFHVRIGQTKQPITGTDNLKTTQTAPERAAKLLACNQRPAIIIVQGKNFLALKLRVTPDN</sequence>
<evidence type="ECO:0000256" key="1">
    <source>
        <dbReference type="SAM" id="MobiDB-lite"/>
    </source>
</evidence>
<reference evidence="2" key="1">
    <citation type="submission" date="2018-02" db="EMBL/GenBank/DDBJ databases">
        <title>Rhizophora mucronata_Transcriptome.</title>
        <authorList>
            <person name="Meera S.P."/>
            <person name="Sreeshan A."/>
            <person name="Augustine A."/>
        </authorList>
    </citation>
    <scope>NUCLEOTIDE SEQUENCE</scope>
    <source>
        <tissue evidence="2">Leaf</tissue>
    </source>
</reference>
<evidence type="ECO:0000313" key="2">
    <source>
        <dbReference type="EMBL" id="MBW83042.1"/>
    </source>
</evidence>
<proteinExistence type="predicted"/>
<protein>
    <submittedName>
        <fullName evidence="2">Uncharacterized protein</fullName>
    </submittedName>
</protein>
<feature type="region of interest" description="Disordered" evidence="1">
    <location>
        <begin position="1"/>
        <end position="22"/>
    </location>
</feature>